<organism evidence="3 4">
    <name type="scientific">Brevundimonas vitisensis</name>
    <dbReference type="NCBI Taxonomy" id="2800818"/>
    <lineage>
        <taxon>Bacteria</taxon>
        <taxon>Pseudomonadati</taxon>
        <taxon>Pseudomonadota</taxon>
        <taxon>Alphaproteobacteria</taxon>
        <taxon>Caulobacterales</taxon>
        <taxon>Caulobacteraceae</taxon>
        <taxon>Brevundimonas</taxon>
    </lineage>
</organism>
<protein>
    <recommendedName>
        <fullName evidence="2">Surface-adhesin protein E-like domain-containing protein</fullName>
    </recommendedName>
</protein>
<proteinExistence type="predicted"/>
<evidence type="ECO:0000313" key="4">
    <source>
        <dbReference type="Proteomes" id="UP000595448"/>
    </source>
</evidence>
<reference evidence="3 4" key="1">
    <citation type="submission" date="2021-01" db="EMBL/GenBank/DDBJ databases">
        <title>Brevundimonas vitis sp. nov., an bacterium isolated from grape (Vitis vinifera).</title>
        <authorList>
            <person name="Jiang L."/>
            <person name="Lee J."/>
        </authorList>
    </citation>
    <scope>NUCLEOTIDE SEQUENCE [LARGE SCALE GENOMIC DNA]</scope>
    <source>
        <strain evidence="3 4">GRTSA-9</strain>
    </source>
</reference>
<dbReference type="EMBL" id="CP067977">
    <property type="protein sequence ID" value="QQQ19800.1"/>
    <property type="molecule type" value="Genomic_DNA"/>
</dbReference>
<feature type="signal peptide" evidence="1">
    <location>
        <begin position="1"/>
        <end position="20"/>
    </location>
</feature>
<accession>A0ABX7BWB9</accession>
<gene>
    <name evidence="3" type="ORF">JIP62_06865</name>
</gene>
<name>A0ABX7BWB9_9CAUL</name>
<feature type="domain" description="Surface-adhesin protein E-like" evidence="2">
    <location>
        <begin position="23"/>
        <end position="124"/>
    </location>
</feature>
<sequence length="147" mass="15847">MKTLLAALAVFSAVGTSAIAEDWHLFSSNNTTAYLADVDSIAVVDGVTTMRIARVRKAPANPGDLSHVVDSYAFRCSARQVRFLGASEYGPDGALIDQFDEPEAPWDDIGRSNFFDYMQAVACGGDRSPQSQTWPSLQAYMTSGRGS</sequence>
<dbReference type="Pfam" id="PF16747">
    <property type="entry name" value="Adhesin_E"/>
    <property type="match status" value="1"/>
</dbReference>
<evidence type="ECO:0000313" key="3">
    <source>
        <dbReference type="EMBL" id="QQQ19800.1"/>
    </source>
</evidence>
<evidence type="ECO:0000259" key="2">
    <source>
        <dbReference type="Pfam" id="PF16747"/>
    </source>
</evidence>
<dbReference type="Proteomes" id="UP000595448">
    <property type="component" value="Chromosome"/>
</dbReference>
<dbReference type="InterPro" id="IPR031939">
    <property type="entry name" value="Adhesin_E-like"/>
</dbReference>
<keyword evidence="4" id="KW-1185">Reference proteome</keyword>
<keyword evidence="1" id="KW-0732">Signal</keyword>
<feature type="chain" id="PRO_5046562689" description="Surface-adhesin protein E-like domain-containing protein" evidence="1">
    <location>
        <begin position="21"/>
        <end position="147"/>
    </location>
</feature>
<dbReference type="RefSeq" id="WP_201104229.1">
    <property type="nucleotide sequence ID" value="NZ_CP067977.1"/>
</dbReference>
<evidence type="ECO:0000256" key="1">
    <source>
        <dbReference type="SAM" id="SignalP"/>
    </source>
</evidence>